<evidence type="ECO:0000313" key="4">
    <source>
        <dbReference type="EMBL" id="CAI3980719.1"/>
    </source>
</evidence>
<dbReference type="Gene3D" id="1.10.287.110">
    <property type="entry name" value="DnaJ domain"/>
    <property type="match status" value="1"/>
</dbReference>
<sequence>MPRLSRCAVAVLALVTWRESFCRSSRIKLPKRTSLRVAPETVEALEIFGLDAVPNFQELRRAFRRLAAKTHPDVTGSAESFRRVVEAYRHLQSVDPSGGKDAVDEFLQDWLEESKVPGWGDFSQIERDTDDDGWAGRAALLNTFVRRHDAAAEGGVQEGDVVIYRLLQPQQNRGWGVGRIIALQVNYSRNGPNGLLHIQPLCSSSRARNLLEDDLYAEIAITRATDRLEVLSDWQELEDGSLELKELSRSHVRAVLSGMVFLDGSALESWSSAQADVSRLARARNLLMEVWTWVSAGCNGSLTLQSLFCWLTLAVSVVPLAQQAVRLKPVHSTVKSGLQRVGLAAPHHRASSAAKAWTAALFLLDGTAEAWWWLKGIRSFEKAPRPWTDSEDGGVGVAQSASKPEDVWQQGEDPFDGNDPTAGALEFDRDLDKEIDDVLRDDGYQLDESTSLHRMLRASAPDVSVSPARSSFPH</sequence>
<dbReference type="SUPFAM" id="SSF46565">
    <property type="entry name" value="Chaperone J-domain"/>
    <property type="match status" value="1"/>
</dbReference>
<evidence type="ECO:0000313" key="6">
    <source>
        <dbReference type="Proteomes" id="UP001152797"/>
    </source>
</evidence>
<comment type="caution">
    <text evidence="4">The sequence shown here is derived from an EMBL/GenBank/DDBJ whole genome shotgun (WGS) entry which is preliminary data.</text>
</comment>
<feature type="region of interest" description="Disordered" evidence="1">
    <location>
        <begin position="385"/>
        <end position="424"/>
    </location>
</feature>
<dbReference type="SMART" id="SM00271">
    <property type="entry name" value="DnaJ"/>
    <property type="match status" value="1"/>
</dbReference>
<dbReference type="OrthoDB" id="436010at2759"/>
<dbReference type="EMBL" id="CAMXCT020000580">
    <property type="protein sequence ID" value="CAL1134094.1"/>
    <property type="molecule type" value="Genomic_DNA"/>
</dbReference>
<reference evidence="5 6" key="2">
    <citation type="submission" date="2024-05" db="EMBL/GenBank/DDBJ databases">
        <authorList>
            <person name="Chen Y."/>
            <person name="Shah S."/>
            <person name="Dougan E. K."/>
            <person name="Thang M."/>
            <person name="Chan C."/>
        </authorList>
    </citation>
    <scope>NUCLEOTIDE SEQUENCE [LARGE SCALE GENOMIC DNA]</scope>
</reference>
<proteinExistence type="predicted"/>
<evidence type="ECO:0000256" key="2">
    <source>
        <dbReference type="SAM" id="SignalP"/>
    </source>
</evidence>
<evidence type="ECO:0000313" key="5">
    <source>
        <dbReference type="EMBL" id="CAL4768031.1"/>
    </source>
</evidence>
<dbReference type="CDD" id="cd06257">
    <property type="entry name" value="DnaJ"/>
    <property type="match status" value="1"/>
</dbReference>
<name>A0A9P1FKM4_9DINO</name>
<evidence type="ECO:0000256" key="1">
    <source>
        <dbReference type="SAM" id="MobiDB-lite"/>
    </source>
</evidence>
<keyword evidence="6" id="KW-1185">Reference proteome</keyword>
<dbReference type="EMBL" id="CAMXCT030000580">
    <property type="protein sequence ID" value="CAL4768031.1"/>
    <property type="molecule type" value="Genomic_DNA"/>
</dbReference>
<dbReference type="InterPro" id="IPR001623">
    <property type="entry name" value="DnaJ_domain"/>
</dbReference>
<dbReference type="Proteomes" id="UP001152797">
    <property type="component" value="Unassembled WGS sequence"/>
</dbReference>
<protein>
    <recommendedName>
        <fullName evidence="3">J domain-containing protein</fullName>
    </recommendedName>
</protein>
<dbReference type="EMBL" id="CAMXCT010000580">
    <property type="protein sequence ID" value="CAI3980719.1"/>
    <property type="molecule type" value="Genomic_DNA"/>
</dbReference>
<organism evidence="4">
    <name type="scientific">Cladocopium goreaui</name>
    <dbReference type="NCBI Taxonomy" id="2562237"/>
    <lineage>
        <taxon>Eukaryota</taxon>
        <taxon>Sar</taxon>
        <taxon>Alveolata</taxon>
        <taxon>Dinophyceae</taxon>
        <taxon>Suessiales</taxon>
        <taxon>Symbiodiniaceae</taxon>
        <taxon>Cladocopium</taxon>
    </lineage>
</organism>
<feature type="signal peptide" evidence="2">
    <location>
        <begin position="1"/>
        <end position="22"/>
    </location>
</feature>
<feature type="chain" id="PRO_5043272003" description="J domain-containing protein" evidence="2">
    <location>
        <begin position="23"/>
        <end position="474"/>
    </location>
</feature>
<accession>A0A9P1FKM4</accession>
<keyword evidence="2" id="KW-0732">Signal</keyword>
<feature type="domain" description="J" evidence="3">
    <location>
        <begin position="43"/>
        <end position="107"/>
    </location>
</feature>
<evidence type="ECO:0000259" key="3">
    <source>
        <dbReference type="PROSITE" id="PS50076"/>
    </source>
</evidence>
<dbReference type="InterPro" id="IPR036869">
    <property type="entry name" value="J_dom_sf"/>
</dbReference>
<reference evidence="4" key="1">
    <citation type="submission" date="2022-10" db="EMBL/GenBank/DDBJ databases">
        <authorList>
            <person name="Chen Y."/>
            <person name="Dougan E. K."/>
            <person name="Chan C."/>
            <person name="Rhodes N."/>
            <person name="Thang M."/>
        </authorList>
    </citation>
    <scope>NUCLEOTIDE SEQUENCE</scope>
</reference>
<gene>
    <name evidence="4" type="ORF">C1SCF055_LOCUS8578</name>
</gene>
<dbReference type="PROSITE" id="PS50076">
    <property type="entry name" value="DNAJ_2"/>
    <property type="match status" value="1"/>
</dbReference>
<dbReference type="AlphaFoldDB" id="A0A9P1FKM4"/>